<feature type="compositionally biased region" description="Polar residues" evidence="1">
    <location>
        <begin position="68"/>
        <end position="83"/>
    </location>
</feature>
<dbReference type="AlphaFoldDB" id="A0A7J5YEH1"/>
<dbReference type="Proteomes" id="UP000518266">
    <property type="component" value="Unassembled WGS sequence"/>
</dbReference>
<sequence length="136" mass="14722">METEEREAGGGEEETSPERDGEEKMERGKRENAGEGTKGKEIHRRRPPARPSSGFLKPSSDDEDSGPRNASMQTSKKSSNPRESASFEKPQQERERDPGKTVTAPTDGPTGNKASASRLNSSGDEHSPWAACAHSV</sequence>
<organism evidence="2 3">
    <name type="scientific">Dissostichus mawsoni</name>
    <name type="common">Antarctic cod</name>
    <dbReference type="NCBI Taxonomy" id="36200"/>
    <lineage>
        <taxon>Eukaryota</taxon>
        <taxon>Metazoa</taxon>
        <taxon>Chordata</taxon>
        <taxon>Craniata</taxon>
        <taxon>Vertebrata</taxon>
        <taxon>Euteleostomi</taxon>
        <taxon>Actinopterygii</taxon>
        <taxon>Neopterygii</taxon>
        <taxon>Teleostei</taxon>
        <taxon>Neoteleostei</taxon>
        <taxon>Acanthomorphata</taxon>
        <taxon>Eupercaria</taxon>
        <taxon>Perciformes</taxon>
        <taxon>Notothenioidei</taxon>
        <taxon>Nototheniidae</taxon>
        <taxon>Dissostichus</taxon>
    </lineage>
</organism>
<feature type="compositionally biased region" description="Basic and acidic residues" evidence="1">
    <location>
        <begin position="16"/>
        <end position="40"/>
    </location>
</feature>
<protein>
    <submittedName>
        <fullName evidence="2">Uncharacterized protein</fullName>
    </submittedName>
</protein>
<dbReference type="EMBL" id="JAAKFY010000013">
    <property type="protein sequence ID" value="KAF3847820.1"/>
    <property type="molecule type" value="Genomic_DNA"/>
</dbReference>
<evidence type="ECO:0000313" key="2">
    <source>
        <dbReference type="EMBL" id="KAF3847820.1"/>
    </source>
</evidence>
<keyword evidence="3" id="KW-1185">Reference proteome</keyword>
<proteinExistence type="predicted"/>
<evidence type="ECO:0000313" key="3">
    <source>
        <dbReference type="Proteomes" id="UP000518266"/>
    </source>
</evidence>
<gene>
    <name evidence="2" type="ORF">F7725_020848</name>
</gene>
<comment type="caution">
    <text evidence="2">The sequence shown here is derived from an EMBL/GenBank/DDBJ whole genome shotgun (WGS) entry which is preliminary data.</text>
</comment>
<feature type="compositionally biased region" description="Acidic residues" evidence="1">
    <location>
        <begin position="1"/>
        <end position="15"/>
    </location>
</feature>
<reference evidence="2 3" key="1">
    <citation type="submission" date="2020-03" db="EMBL/GenBank/DDBJ databases">
        <title>Dissostichus mawsoni Genome sequencing and assembly.</title>
        <authorList>
            <person name="Park H."/>
        </authorList>
    </citation>
    <scope>NUCLEOTIDE SEQUENCE [LARGE SCALE GENOMIC DNA]</scope>
    <source>
        <strain evidence="2">DM0001</strain>
        <tissue evidence="2">Muscle</tissue>
    </source>
</reference>
<feature type="compositionally biased region" description="Polar residues" evidence="1">
    <location>
        <begin position="112"/>
        <end position="122"/>
    </location>
</feature>
<feature type="region of interest" description="Disordered" evidence="1">
    <location>
        <begin position="1"/>
        <end position="136"/>
    </location>
</feature>
<feature type="compositionally biased region" description="Basic and acidic residues" evidence="1">
    <location>
        <begin position="90"/>
        <end position="99"/>
    </location>
</feature>
<accession>A0A7J5YEH1</accession>
<evidence type="ECO:0000256" key="1">
    <source>
        <dbReference type="SAM" id="MobiDB-lite"/>
    </source>
</evidence>
<name>A0A7J5YEH1_DISMA</name>